<comment type="similarity">
    <text evidence="10">Belongs to the nuclear hormone receptor family.</text>
</comment>
<dbReference type="Gene3D" id="3.30.50.10">
    <property type="entry name" value="Erythroid Transcription Factor GATA-1, subunit A"/>
    <property type="match status" value="1"/>
</dbReference>
<dbReference type="GO" id="GO:0008270">
    <property type="term" value="F:zinc ion binding"/>
    <property type="evidence" value="ECO:0007669"/>
    <property type="project" value="UniProtKB-KW"/>
</dbReference>
<sequence>GDRLLDIPCKVCGDRSSGKHYGIYSCDGCSGFFKRSIHRNRVYTCKAAGELKGRCPVDKTHRNQCRACRLSKCFQSAMNKDGKYTARHACQEVLPSVKVLLSVRPGMKRGSFFLSPFHFAAMGRLLVIERIESKFIAIKRYVEMDYAHFIANASNTRLSPSPCKMLSPPILSLFLLRDLQKLGGFFFLVHLLSLLPLDQLSAFPGHFTHCHVLSHVSKCYNTHHPVTRRCTGLGLAKVFWEVAKHSIPKPLFTFPVPNRGSCSSNRPTRAWPAETETPAPASERGPPGPSPSGRPVREQCIVRTRNVPLPARAAPFRNGRFERAAAPSPAALLCTARSPYRSLVTAVKLEQNKFEFSLGTPNGSNGGNGGGAGQMPGGTNLLSPIKIEHSKMMTSVGGFEFSAAGHVQHMYKSLEPMPPSPTDSKSSISVDSPSESLTSPHSTVDGSSSVLSPTPINATSLSLPSPLSQNGVLDILMSTDKCQEFIQYQMHNSSIAFPGFTPVSSASITPHPPPPPPPLVPHPIALTALPPEGPTIIRLPTWEILQETTARLLFMSVRWVRCLIPFQTLSKNDQHLLLQESWKELFLLNFAQWSVPWDLSGLLDSPQVRDRLPPDAATQLEMKTMQEILCRFRQISPDLSELGCMKAVILFSPETSELCDVQPVEMLQDQAQCVLSEHVRVRYPRQPTRFGRLLLLLPLLRTIRSTTIETLFFKETIGTVPISRLLIDMYQMEKYTDLEGGGSGGGAGTPPTPNGALTPKA</sequence>
<dbReference type="PaxDb" id="7165-AGAP009575-PA"/>
<evidence type="ECO:0000256" key="4">
    <source>
        <dbReference type="ARBA" id="ARBA00022833"/>
    </source>
</evidence>
<evidence type="ECO:0000256" key="2">
    <source>
        <dbReference type="ARBA" id="ARBA00022723"/>
    </source>
</evidence>
<keyword evidence="5 10" id="KW-0805">Transcription regulation</keyword>
<dbReference type="Pfam" id="PF00104">
    <property type="entry name" value="Hormone_recep"/>
    <property type="match status" value="1"/>
</dbReference>
<dbReference type="PROSITE" id="PS51843">
    <property type="entry name" value="NR_LBD"/>
    <property type="match status" value="1"/>
</dbReference>
<name>Q7PM01_ANOGA</name>
<protein>
    <submittedName>
        <fullName evidence="12">AGAP009575-PA</fullName>
    </submittedName>
</protein>
<comment type="subcellular location">
    <subcellularLocation>
        <location evidence="1 10">Nucleus</location>
    </subcellularLocation>
</comment>
<keyword evidence="2 10" id="KW-0479">Metal-binding</keyword>
<dbReference type="AlphaFoldDB" id="Q7PM01"/>
<comment type="caution">
    <text evidence="12">The sequence shown here is derived from an EMBL/GenBank/DDBJ whole genome shotgun (WGS) entry which is preliminary data.</text>
</comment>
<evidence type="ECO:0000256" key="10">
    <source>
        <dbReference type="RuleBase" id="RU004334"/>
    </source>
</evidence>
<dbReference type="PRINTS" id="PR00398">
    <property type="entry name" value="STRDHORMONER"/>
</dbReference>
<organism evidence="12">
    <name type="scientific">Anopheles gambiae</name>
    <name type="common">African malaria mosquito</name>
    <dbReference type="NCBI Taxonomy" id="7165"/>
    <lineage>
        <taxon>Eukaryota</taxon>
        <taxon>Metazoa</taxon>
        <taxon>Ecdysozoa</taxon>
        <taxon>Arthropoda</taxon>
        <taxon>Hexapoda</taxon>
        <taxon>Insecta</taxon>
        <taxon>Pterygota</taxon>
        <taxon>Neoptera</taxon>
        <taxon>Endopterygota</taxon>
        <taxon>Diptera</taxon>
        <taxon>Nematocera</taxon>
        <taxon>Culicoidea</taxon>
        <taxon>Culicidae</taxon>
        <taxon>Anophelinae</taxon>
        <taxon>Anopheles</taxon>
    </lineage>
</organism>
<feature type="region of interest" description="Disordered" evidence="11">
    <location>
        <begin position="740"/>
        <end position="761"/>
    </location>
</feature>
<dbReference type="VEuPathDB" id="VectorBase:AGAP009575"/>
<dbReference type="InterPro" id="IPR035500">
    <property type="entry name" value="NHR-like_dom_sf"/>
</dbReference>
<dbReference type="VEuPathDB" id="VectorBase:AGAMI1_013116"/>
<keyword evidence="6 10" id="KW-0238">DNA-binding</keyword>
<dbReference type="Pfam" id="PF00105">
    <property type="entry name" value="zf-C4"/>
    <property type="match status" value="1"/>
</dbReference>
<feature type="compositionally biased region" description="Low complexity" evidence="11">
    <location>
        <begin position="267"/>
        <end position="285"/>
    </location>
</feature>
<evidence type="ECO:0000256" key="7">
    <source>
        <dbReference type="ARBA" id="ARBA00023163"/>
    </source>
</evidence>
<dbReference type="PANTHER" id="PTHR24083">
    <property type="entry name" value="NUCLEAR HORMONE RECEPTOR"/>
    <property type="match status" value="1"/>
</dbReference>
<dbReference type="GO" id="GO:0003700">
    <property type="term" value="F:DNA-binding transcription factor activity"/>
    <property type="evidence" value="ECO:0007669"/>
    <property type="project" value="InterPro"/>
</dbReference>
<dbReference type="STRING" id="7165.Q7PM01"/>
<reference evidence="12" key="5">
    <citation type="submission" date="2011-05" db="EMBL/GenBank/DDBJ databases">
        <authorList>
            <consortium name="VectorBase"/>
        </authorList>
    </citation>
    <scope>NUCLEOTIDE SEQUENCE</scope>
    <source>
        <strain evidence="12">PEST</strain>
    </source>
</reference>
<keyword evidence="9 10" id="KW-0539">Nucleus</keyword>
<reference evidence="12" key="4">
    <citation type="journal article" date="2007" name="Genome Biol.">
        <title>Update of the Anopheles gambiae PEST genome assembly.</title>
        <authorList>
            <person name="Sharakhova M.V."/>
            <person name="Hammond M.P."/>
            <person name="Lobo N.F."/>
            <person name="Krzywinski J."/>
            <person name="Unger M.F."/>
            <person name="Hillenmeyer M.E."/>
            <person name="Bruggner R.V."/>
            <person name="Birney E."/>
            <person name="Collins F.H."/>
        </authorList>
    </citation>
    <scope>NUCLEOTIDE SEQUENCE</scope>
    <source>
        <strain evidence="12">PEST</strain>
    </source>
</reference>
<dbReference type="SUPFAM" id="SSF57716">
    <property type="entry name" value="Glucocorticoid receptor-like (DNA-binding domain)"/>
    <property type="match status" value="1"/>
</dbReference>
<evidence type="ECO:0000256" key="11">
    <source>
        <dbReference type="SAM" id="MobiDB-lite"/>
    </source>
</evidence>
<feature type="compositionally biased region" description="Polar residues" evidence="11">
    <location>
        <begin position="437"/>
        <end position="452"/>
    </location>
</feature>
<evidence type="ECO:0000256" key="9">
    <source>
        <dbReference type="ARBA" id="ARBA00023242"/>
    </source>
</evidence>
<dbReference type="GO" id="GO:0005634">
    <property type="term" value="C:nucleus"/>
    <property type="evidence" value="ECO:0007669"/>
    <property type="project" value="UniProtKB-SubCell"/>
</dbReference>
<proteinExistence type="inferred from homology"/>
<accession>Q7PM01</accession>
<keyword evidence="8 10" id="KW-0675">Receptor</keyword>
<dbReference type="SMART" id="SM00430">
    <property type="entry name" value="HOLI"/>
    <property type="match status" value="1"/>
</dbReference>
<dbReference type="FunFam" id="1.10.565.10:FF:000038">
    <property type="entry name" value="Dissatisfaction, isoform A"/>
    <property type="match status" value="1"/>
</dbReference>
<keyword evidence="3 10" id="KW-0863">Zinc-finger</keyword>
<dbReference type="PROSITE" id="PS00031">
    <property type="entry name" value="NUCLEAR_REC_DBD_1"/>
    <property type="match status" value="1"/>
</dbReference>
<dbReference type="EMBL" id="AAAB01008980">
    <property type="protein sequence ID" value="EAA14563.5"/>
    <property type="molecule type" value="Genomic_DNA"/>
</dbReference>
<dbReference type="PROSITE" id="PS51030">
    <property type="entry name" value="NUCLEAR_REC_DBD_2"/>
    <property type="match status" value="1"/>
</dbReference>
<dbReference type="InterPro" id="IPR001723">
    <property type="entry name" value="Nuclear_hrmn_rcpt"/>
</dbReference>
<feature type="region of interest" description="Disordered" evidence="11">
    <location>
        <begin position="261"/>
        <end position="296"/>
    </location>
</feature>
<dbReference type="OMA" id="YQVQHNA"/>
<dbReference type="PRINTS" id="PR00047">
    <property type="entry name" value="STROIDFINGER"/>
</dbReference>
<gene>
    <name evidence="12" type="ORF">AgaP_AGAP009575</name>
</gene>
<evidence type="ECO:0000256" key="3">
    <source>
        <dbReference type="ARBA" id="ARBA00022771"/>
    </source>
</evidence>
<dbReference type="InterPro" id="IPR013088">
    <property type="entry name" value="Znf_NHR/GATA"/>
</dbReference>
<dbReference type="InParanoid" id="Q7PM01"/>
<dbReference type="SUPFAM" id="SSF48508">
    <property type="entry name" value="Nuclear receptor ligand-binding domain"/>
    <property type="match status" value="1"/>
</dbReference>
<evidence type="ECO:0000313" key="12">
    <source>
        <dbReference type="EMBL" id="EAA14563.5"/>
    </source>
</evidence>
<feature type="region of interest" description="Disordered" evidence="11">
    <location>
        <begin position="412"/>
        <end position="452"/>
    </location>
</feature>
<evidence type="ECO:0000256" key="8">
    <source>
        <dbReference type="ARBA" id="ARBA00023170"/>
    </source>
</evidence>
<feature type="compositionally biased region" description="Low complexity" evidence="11">
    <location>
        <begin position="422"/>
        <end position="436"/>
    </location>
</feature>
<dbReference type="InterPro" id="IPR001628">
    <property type="entry name" value="Znf_hrmn_rcpt"/>
</dbReference>
<evidence type="ECO:0000256" key="6">
    <source>
        <dbReference type="ARBA" id="ARBA00023125"/>
    </source>
</evidence>
<keyword evidence="7 10" id="KW-0804">Transcription</keyword>
<reference evidence="12" key="3">
    <citation type="journal article" date="2004" name="Trends Parasitol.">
        <title>The Anopheles gambiae genome: an update.</title>
        <authorList>
            <person name="Mongin E."/>
            <person name="Louis C."/>
            <person name="Holt R.A."/>
            <person name="Birney E."/>
            <person name="Collins F.H."/>
        </authorList>
    </citation>
    <scope>NUCLEOTIDE SEQUENCE</scope>
    <source>
        <strain evidence="12">PEST</strain>
    </source>
</reference>
<reference evidence="12" key="1">
    <citation type="journal article" date="2002" name="Science">
        <title>The genome sequence of the malaria mosquito Anopheles gambiae.</title>
        <authorList>
            <person name="Holt R.A."/>
            <person name="Subramanian G.M."/>
            <person name="Halpern A."/>
            <person name="Sutton G.G."/>
            <person name="Charlab R."/>
            <person name="Nusskern D.R."/>
            <person name="Wincker P."/>
            <person name="Clark A.G."/>
            <person name="Ribeiro J.M."/>
            <person name="Wides R."/>
            <person name="Salzberg S.L."/>
            <person name="Loftus B."/>
            <person name="Yandell M."/>
            <person name="Majoros W.H."/>
            <person name="Rusch D.B."/>
            <person name="Lai Z."/>
            <person name="Kraft C.L."/>
            <person name="Abril J.F."/>
            <person name="Anthouard V."/>
            <person name="Arensburger P."/>
            <person name="Atkinson P.W."/>
            <person name="Baden H."/>
            <person name="de Berardinis V."/>
            <person name="Baldwin D."/>
            <person name="Benes V."/>
            <person name="Biedler J."/>
            <person name="Blass C."/>
            <person name="Bolanos R."/>
            <person name="Boscus D."/>
            <person name="Barnstead M."/>
            <person name="Cai S."/>
            <person name="Center A."/>
            <person name="Chaturverdi K."/>
            <person name="Christophides G.K."/>
            <person name="Chrystal M.A."/>
            <person name="Clamp M."/>
            <person name="Cravchik A."/>
            <person name="Curwen V."/>
            <person name="Dana A."/>
            <person name="Delcher A."/>
            <person name="Dew I."/>
            <person name="Evans C.A."/>
            <person name="Flanigan M."/>
            <person name="Grundschober-Freimoser A."/>
            <person name="Friedli L."/>
            <person name="Gu Z."/>
            <person name="Guan P."/>
            <person name="Guigo R."/>
            <person name="Hillenmeyer M.E."/>
            <person name="Hladun S.L."/>
            <person name="Hogan J.R."/>
            <person name="Hong Y.S."/>
            <person name="Hoover J."/>
            <person name="Jaillon O."/>
            <person name="Ke Z."/>
            <person name="Kodira C."/>
            <person name="Kokoza E."/>
            <person name="Koutsos A."/>
            <person name="Letunic I."/>
            <person name="Levitsky A."/>
            <person name="Liang Y."/>
            <person name="Lin J.J."/>
            <person name="Lobo N.F."/>
            <person name="Lopez J.R."/>
            <person name="Malek J.A."/>
            <person name="McIntosh T.C."/>
            <person name="Meister S."/>
            <person name="Miller J."/>
            <person name="Mobarry C."/>
            <person name="Mongin E."/>
            <person name="Murphy S.D."/>
            <person name="O'Brochta D.A."/>
            <person name="Pfannkoch C."/>
            <person name="Qi R."/>
            <person name="Regier M.A."/>
            <person name="Remington K."/>
            <person name="Shao H."/>
            <person name="Sharakhova M.V."/>
            <person name="Sitter C.D."/>
            <person name="Shetty J."/>
            <person name="Smith T.J."/>
            <person name="Strong R."/>
            <person name="Sun J."/>
            <person name="Thomasova D."/>
            <person name="Ton L.Q."/>
            <person name="Topalis P."/>
            <person name="Tu Z."/>
            <person name="Unger M.F."/>
            <person name="Walenz B."/>
            <person name="Wang A."/>
            <person name="Wang J."/>
            <person name="Wang M."/>
            <person name="Wang X."/>
            <person name="Woodford K.J."/>
            <person name="Wortman J.R."/>
            <person name="Wu M."/>
            <person name="Yao A."/>
            <person name="Zdobnov E.M."/>
            <person name="Zhang H."/>
            <person name="Zhao Q."/>
            <person name="Zhao S."/>
            <person name="Zhu S.C."/>
            <person name="Zhimulev I."/>
            <person name="Coluzzi M."/>
            <person name="della Torre A."/>
            <person name="Roth C.W."/>
            <person name="Louis C."/>
            <person name="Kalush F."/>
            <person name="Mural R.J."/>
            <person name="Myers E.W."/>
            <person name="Adams M.D."/>
            <person name="Smith H.O."/>
            <person name="Broder S."/>
            <person name="Gardner M.J."/>
            <person name="Fraser C.M."/>
            <person name="Birney E."/>
            <person name="Bork P."/>
            <person name="Brey P.T."/>
            <person name="Venter J.C."/>
            <person name="Weissenbach J."/>
            <person name="Kafatos F.C."/>
            <person name="Collins F.H."/>
            <person name="Hoffman S.L."/>
        </authorList>
    </citation>
    <scope>NUCLEOTIDE SEQUENCE [LARGE SCALE GENOMIC DNA]</scope>
    <source>
        <strain evidence="12">PEST</strain>
    </source>
</reference>
<dbReference type="HOGENOM" id="CLU_007368_20_3_1"/>
<evidence type="ECO:0000256" key="5">
    <source>
        <dbReference type="ARBA" id="ARBA00023015"/>
    </source>
</evidence>
<dbReference type="InterPro" id="IPR050274">
    <property type="entry name" value="Nuclear_hormone_rcpt_NR2"/>
</dbReference>
<dbReference type="eggNOG" id="KOG3575">
    <property type="taxonomic scope" value="Eukaryota"/>
</dbReference>
<keyword evidence="4 10" id="KW-0862">Zinc</keyword>
<feature type="non-terminal residue" evidence="12">
    <location>
        <position position="1"/>
    </location>
</feature>
<evidence type="ECO:0000256" key="1">
    <source>
        <dbReference type="ARBA" id="ARBA00004123"/>
    </source>
</evidence>
<dbReference type="Gene3D" id="1.10.565.10">
    <property type="entry name" value="Retinoid X Receptor"/>
    <property type="match status" value="1"/>
</dbReference>
<dbReference type="GO" id="GO:0043565">
    <property type="term" value="F:sequence-specific DNA binding"/>
    <property type="evidence" value="ECO:0007669"/>
    <property type="project" value="InterPro"/>
</dbReference>
<dbReference type="SMART" id="SM00399">
    <property type="entry name" value="ZnF_C4"/>
    <property type="match status" value="1"/>
</dbReference>
<dbReference type="InterPro" id="IPR000536">
    <property type="entry name" value="Nucl_hrmn_rcpt_lig-bd"/>
</dbReference>
<reference evidence="12" key="2">
    <citation type="submission" date="2002-03" db="EMBL/GenBank/DDBJ databases">
        <authorList>
            <consortium name="The Anopheles Genome Sequencing Consortium"/>
        </authorList>
    </citation>
    <scope>NUCLEOTIDE SEQUENCE</scope>
    <source>
        <strain evidence="12">PEST</strain>
    </source>
</reference>